<keyword evidence="6 8" id="KW-0472">Membrane</keyword>
<dbReference type="Proteomes" id="UP000886198">
    <property type="component" value="Unassembled WGS sequence"/>
</dbReference>
<feature type="transmembrane region" description="Helical" evidence="8">
    <location>
        <begin position="593"/>
        <end position="609"/>
    </location>
</feature>
<feature type="transmembrane region" description="Helical" evidence="8">
    <location>
        <begin position="499"/>
        <end position="518"/>
    </location>
</feature>
<proteinExistence type="predicted"/>
<evidence type="ECO:0000259" key="9">
    <source>
        <dbReference type="Pfam" id="PF00361"/>
    </source>
</evidence>
<evidence type="ECO:0000256" key="5">
    <source>
        <dbReference type="ARBA" id="ARBA00023002"/>
    </source>
</evidence>
<feature type="domain" description="NADH:quinone oxidoreductase/Mrp antiporter transmembrane" evidence="9">
    <location>
        <begin position="116"/>
        <end position="413"/>
    </location>
</feature>
<protein>
    <submittedName>
        <fullName evidence="10">NADH-quinone oxidoreductase subunit M</fullName>
    </submittedName>
</protein>
<organism evidence="10">
    <name type="scientific">Mesotoga infera</name>
    <dbReference type="NCBI Taxonomy" id="1236046"/>
    <lineage>
        <taxon>Bacteria</taxon>
        <taxon>Thermotogati</taxon>
        <taxon>Thermotogota</taxon>
        <taxon>Thermotogae</taxon>
        <taxon>Kosmotogales</taxon>
        <taxon>Kosmotogaceae</taxon>
        <taxon>Mesotoga</taxon>
    </lineage>
</organism>
<dbReference type="PANTHER" id="PTHR42682">
    <property type="entry name" value="HYDROGENASE-4 COMPONENT F"/>
    <property type="match status" value="1"/>
</dbReference>
<comment type="caution">
    <text evidence="10">The sequence shown here is derived from an EMBL/GenBank/DDBJ whole genome shotgun (WGS) entry which is preliminary data.</text>
</comment>
<feature type="transmembrane region" description="Helical" evidence="8">
    <location>
        <begin position="231"/>
        <end position="251"/>
    </location>
</feature>
<feature type="transmembrane region" description="Helical" evidence="8">
    <location>
        <begin position="328"/>
        <end position="348"/>
    </location>
</feature>
<dbReference type="AlphaFoldDB" id="A0A7C1CWA2"/>
<dbReference type="InterPro" id="IPR052175">
    <property type="entry name" value="ComplexI-like_HydComp"/>
</dbReference>
<keyword evidence="4 8" id="KW-1133">Transmembrane helix</keyword>
<keyword evidence="2" id="KW-1003">Cell membrane</keyword>
<feature type="transmembrane region" description="Helical" evidence="8">
    <location>
        <begin position="189"/>
        <end position="210"/>
    </location>
</feature>
<dbReference type="GO" id="GO:0005886">
    <property type="term" value="C:plasma membrane"/>
    <property type="evidence" value="ECO:0007669"/>
    <property type="project" value="UniProtKB-SubCell"/>
</dbReference>
<feature type="transmembrane region" description="Helical" evidence="8">
    <location>
        <begin position="29"/>
        <end position="49"/>
    </location>
</feature>
<gene>
    <name evidence="10" type="ORF">ENN47_05305</name>
</gene>
<evidence type="ECO:0000256" key="3">
    <source>
        <dbReference type="ARBA" id="ARBA00022692"/>
    </source>
</evidence>
<dbReference type="EMBL" id="DSBT01000143">
    <property type="protein sequence ID" value="HDP77591.1"/>
    <property type="molecule type" value="Genomic_DNA"/>
</dbReference>
<evidence type="ECO:0000256" key="8">
    <source>
        <dbReference type="SAM" id="Phobius"/>
    </source>
</evidence>
<accession>A0A7C1CWA2</accession>
<name>A0A7C1CWA2_9BACT</name>
<keyword evidence="5" id="KW-0560">Oxidoreductase</keyword>
<evidence type="ECO:0000256" key="2">
    <source>
        <dbReference type="ARBA" id="ARBA00022475"/>
    </source>
</evidence>
<evidence type="ECO:0000256" key="1">
    <source>
        <dbReference type="ARBA" id="ARBA00004651"/>
    </source>
</evidence>
<dbReference type="GO" id="GO:0016491">
    <property type="term" value="F:oxidoreductase activity"/>
    <property type="evidence" value="ECO:0007669"/>
    <property type="project" value="UniProtKB-KW"/>
</dbReference>
<feature type="transmembrane region" description="Helical" evidence="8">
    <location>
        <begin position="103"/>
        <end position="128"/>
    </location>
</feature>
<reference evidence="10" key="1">
    <citation type="journal article" date="2020" name="mSystems">
        <title>Genome- and Community-Level Interaction Insights into Carbon Utilization and Element Cycling Functions of Hydrothermarchaeota in Hydrothermal Sediment.</title>
        <authorList>
            <person name="Zhou Z."/>
            <person name="Liu Y."/>
            <person name="Xu W."/>
            <person name="Pan J."/>
            <person name="Luo Z.H."/>
            <person name="Li M."/>
        </authorList>
    </citation>
    <scope>NUCLEOTIDE SEQUENCE [LARGE SCALE GENOMIC DNA]</scope>
    <source>
        <strain evidence="10">SpSt-1179</strain>
    </source>
</reference>
<sequence length="610" mass="66910">MSILFVLAASLFAAPLFFLVSKLKKSVAYMAYAAFQVLVFLYVFFWGGTGSSYEVVGITSKLNFNFSMTSVNWFFASIVMLIISTTAVFMFPLKKSPVKVFLLSLVTAGALGAVFSADFLTLMIFWEISTWSSLLLIIQDKEKSTGEAIKYAAIAAVGSYSMLFAIFYMDSRLGTVEFSSVALKIESQPIGVQLTIFIALAIMVLAKMGSFPLHTWLRGSHSSAPDEFSPILSGGLTKLGGFLLFIMSIALPSFKGFGNLPILNGIPIVNYGFALLGGISIVVGTVMAIRMEDAKELIAFSTVSNSGYIVLALSIGGTYATAGGMMHILNHALASAAMFMAIAAVAYRTRTTKMHEMGGLIVKMPVTFAVYLVAIISVAGIPPTSGFVSKWLIYQQLVENGLPFLAFAAFFGSIGSFMYVFKPLAGIFLGQLKPEHEKVREAPLIMLAPMTLLTLLTIFWGVFPSNAIRSINRITESIGGGTVDVTFSRIVALTGEWDSVLVTTVFAIGFAISLLIFIRAKRARKVDLLDNYTGGDFLYTAELYHFSYRMYRPFDRLFEKWPSMENWLSSTSEKIKELGALLKAVFFNRNPQVYIALTVIVILGAFWWLR</sequence>
<evidence type="ECO:0000256" key="6">
    <source>
        <dbReference type="ARBA" id="ARBA00023136"/>
    </source>
</evidence>
<keyword evidence="3 7" id="KW-0812">Transmembrane</keyword>
<evidence type="ECO:0000313" key="10">
    <source>
        <dbReference type="EMBL" id="HDP77591.1"/>
    </source>
</evidence>
<dbReference type="NCBIfam" id="NF006419">
    <property type="entry name" value="PRK08668.1"/>
    <property type="match status" value="1"/>
</dbReference>
<feature type="transmembrane region" description="Helical" evidence="8">
    <location>
        <begin position="70"/>
        <end position="91"/>
    </location>
</feature>
<comment type="subcellular location">
    <subcellularLocation>
        <location evidence="1">Cell membrane</location>
        <topology evidence="1">Multi-pass membrane protein</topology>
    </subcellularLocation>
    <subcellularLocation>
        <location evidence="7">Membrane</location>
        <topology evidence="7">Multi-pass membrane protein</topology>
    </subcellularLocation>
</comment>
<evidence type="ECO:0000256" key="7">
    <source>
        <dbReference type="RuleBase" id="RU000320"/>
    </source>
</evidence>
<feature type="transmembrane region" description="Helical" evidence="8">
    <location>
        <begin position="360"/>
        <end position="381"/>
    </location>
</feature>
<feature type="transmembrane region" description="Helical" evidence="8">
    <location>
        <begin position="297"/>
        <end position="322"/>
    </location>
</feature>
<feature type="transmembrane region" description="Helical" evidence="8">
    <location>
        <begin position="271"/>
        <end position="290"/>
    </location>
</feature>
<dbReference type="Pfam" id="PF00361">
    <property type="entry name" value="Proton_antipo_M"/>
    <property type="match status" value="1"/>
</dbReference>
<evidence type="ECO:0000256" key="4">
    <source>
        <dbReference type="ARBA" id="ARBA00022989"/>
    </source>
</evidence>
<feature type="transmembrane region" description="Helical" evidence="8">
    <location>
        <begin position="148"/>
        <end position="169"/>
    </location>
</feature>
<dbReference type="InterPro" id="IPR001750">
    <property type="entry name" value="ND/Mrp_TM"/>
</dbReference>
<dbReference type="PANTHER" id="PTHR42682:SF3">
    <property type="entry name" value="FORMATE HYDROGENLYASE SUBUNIT 3-RELATED"/>
    <property type="match status" value="1"/>
</dbReference>
<feature type="transmembrane region" description="Helical" evidence="8">
    <location>
        <begin position="401"/>
        <end position="421"/>
    </location>
</feature>
<feature type="transmembrane region" description="Helical" evidence="8">
    <location>
        <begin position="442"/>
        <end position="463"/>
    </location>
</feature>